<dbReference type="Pfam" id="PF06956">
    <property type="entry name" value="RtcR"/>
    <property type="match status" value="1"/>
</dbReference>
<reference evidence="5" key="1">
    <citation type="journal article" date="2019" name="Int. J. Syst. Evol. Microbiol.">
        <title>The Global Catalogue of Microorganisms (GCM) 10K type strain sequencing project: providing services to taxonomists for standard genome sequencing and annotation.</title>
        <authorList>
            <consortium name="The Broad Institute Genomics Platform"/>
            <consortium name="The Broad Institute Genome Sequencing Center for Infectious Disease"/>
            <person name="Wu L."/>
            <person name="Ma J."/>
        </authorList>
    </citation>
    <scope>NUCLEOTIDE SEQUENCE [LARGE SCALE GENOMIC DNA]</scope>
    <source>
        <strain evidence="5">KCTC 42424</strain>
    </source>
</reference>
<dbReference type="InterPro" id="IPR009715">
    <property type="entry name" value="RtcR"/>
</dbReference>
<name>A0ABV7VRU8_9GAMM</name>
<dbReference type="PANTHER" id="PTHR32071">
    <property type="entry name" value="TRANSCRIPTIONAL REGULATORY PROTEIN"/>
    <property type="match status" value="1"/>
</dbReference>
<keyword evidence="1" id="KW-0547">Nucleotide-binding</keyword>
<dbReference type="InterPro" id="IPR017183">
    <property type="entry name" value="Sigma54_dep_tscrpt_act_RtcR"/>
</dbReference>
<accession>A0ABV7VRU8</accession>
<evidence type="ECO:0000256" key="2">
    <source>
        <dbReference type="ARBA" id="ARBA00022840"/>
    </source>
</evidence>
<feature type="domain" description="Sigma-54 factor interaction" evidence="3">
    <location>
        <begin position="193"/>
        <end position="431"/>
    </location>
</feature>
<dbReference type="CDD" id="cd00009">
    <property type="entry name" value="AAA"/>
    <property type="match status" value="1"/>
</dbReference>
<dbReference type="PANTHER" id="PTHR32071:SF14">
    <property type="entry name" value="TRANSCRIPTIONAL REGULATORY PROTEIN RTCR"/>
    <property type="match status" value="1"/>
</dbReference>
<evidence type="ECO:0000313" key="4">
    <source>
        <dbReference type="EMBL" id="MFC3680250.1"/>
    </source>
</evidence>
<dbReference type="InterPro" id="IPR003593">
    <property type="entry name" value="AAA+_ATPase"/>
</dbReference>
<keyword evidence="2" id="KW-0067">ATP-binding</keyword>
<dbReference type="PIRSF" id="PIRSF037354">
    <property type="entry name" value="Txn_actvtr_RtcR"/>
    <property type="match status" value="1"/>
</dbReference>
<dbReference type="Pfam" id="PF00158">
    <property type="entry name" value="Sigma54_activat"/>
    <property type="match status" value="1"/>
</dbReference>
<proteinExistence type="predicted"/>
<organism evidence="4 5">
    <name type="scientific">Bacterioplanoides pacificum</name>
    <dbReference type="NCBI Taxonomy" id="1171596"/>
    <lineage>
        <taxon>Bacteria</taxon>
        <taxon>Pseudomonadati</taxon>
        <taxon>Pseudomonadota</taxon>
        <taxon>Gammaproteobacteria</taxon>
        <taxon>Oceanospirillales</taxon>
        <taxon>Oceanospirillaceae</taxon>
        <taxon>Bacterioplanoides</taxon>
    </lineage>
</organism>
<dbReference type="Proteomes" id="UP001595722">
    <property type="component" value="Unassembled WGS sequence"/>
</dbReference>
<sequence length="542" mass="61338">MKQRKASSGKQNVVIGTLGVVKDGKGRGAKRWNMWRPTIGLVKQDDFVVDRLELFYPPSYLRMAQRVADDIQQTSPATEVALIEAAISDPWDLAESYRWLEEFARHYPFNTDKENYYLHITTGTHIHQICMFLLAEARLFPAQLIQTSPQPDADDKAKGQLLTIDLELGKYDLLAKRFQEEAQTAQEFLKEGINTRNADFNLMIAEIEQVAQLSDAPILLNGPTGAGKTQLARKLYELRVNKGLTQGSFVAVNCATLVGDGAMSSLFGHKKGAFTGAASDRSGFLRQADRGILFLDEIGELGLDEQAMLLHAIEQQCFYPMGSDQEVHSQFQLIAGTNKDLQQEVANGSFREDLLARINIWQWALPGLADRRQDIEANLDFELEKYNQIQHKVIRFNARAKRRYLKFALSDNASWKANFRDLNASVVRMATLSNHGLIDEKNVDIEIQRLQRRWQTTLPDTSNSAIELSHYLSQQAITQLDLFEQLQLTSVIQICRQCSSMAEAGRRLFNVSRDQKASSNDSHRIKTYLNKYGLTFTQLRAG</sequence>
<dbReference type="NCBIfam" id="NF038308">
    <property type="entry name" value="RNA_repair_RtcR"/>
    <property type="match status" value="1"/>
</dbReference>
<dbReference type="InterPro" id="IPR027417">
    <property type="entry name" value="P-loop_NTPase"/>
</dbReference>
<gene>
    <name evidence="4" type="primary">rtcR</name>
    <name evidence="4" type="ORF">ACFOMG_09065</name>
</gene>
<dbReference type="InterPro" id="IPR002078">
    <property type="entry name" value="Sigma_54_int"/>
</dbReference>
<dbReference type="SUPFAM" id="SSF52540">
    <property type="entry name" value="P-loop containing nucleoside triphosphate hydrolases"/>
    <property type="match status" value="1"/>
</dbReference>
<comment type="caution">
    <text evidence="4">The sequence shown here is derived from an EMBL/GenBank/DDBJ whole genome shotgun (WGS) entry which is preliminary data.</text>
</comment>
<evidence type="ECO:0000256" key="1">
    <source>
        <dbReference type="ARBA" id="ARBA00022741"/>
    </source>
</evidence>
<dbReference type="PROSITE" id="PS50045">
    <property type="entry name" value="SIGMA54_INTERACT_4"/>
    <property type="match status" value="1"/>
</dbReference>
<keyword evidence="5" id="KW-1185">Reference proteome</keyword>
<dbReference type="SMART" id="SM00382">
    <property type="entry name" value="AAA"/>
    <property type="match status" value="1"/>
</dbReference>
<dbReference type="Gene3D" id="3.40.50.300">
    <property type="entry name" value="P-loop containing nucleotide triphosphate hydrolases"/>
    <property type="match status" value="1"/>
</dbReference>
<protein>
    <submittedName>
        <fullName evidence="4">RNA repair transcriptional activator RtcR</fullName>
    </submittedName>
</protein>
<evidence type="ECO:0000259" key="3">
    <source>
        <dbReference type="PROSITE" id="PS50045"/>
    </source>
</evidence>
<dbReference type="EMBL" id="JBHRYB010000005">
    <property type="protein sequence ID" value="MFC3680250.1"/>
    <property type="molecule type" value="Genomic_DNA"/>
</dbReference>
<dbReference type="RefSeq" id="WP_376866140.1">
    <property type="nucleotide sequence ID" value="NZ_JBHRYB010000005.1"/>
</dbReference>
<evidence type="ECO:0000313" key="5">
    <source>
        <dbReference type="Proteomes" id="UP001595722"/>
    </source>
</evidence>
<dbReference type="Gene3D" id="1.10.8.60">
    <property type="match status" value="1"/>
</dbReference>